<evidence type="ECO:0000313" key="3">
    <source>
        <dbReference type="Proteomes" id="UP001630127"/>
    </source>
</evidence>
<accession>A0ABD2Y8H4</accession>
<feature type="compositionally biased region" description="Basic and acidic residues" evidence="1">
    <location>
        <begin position="13"/>
        <end position="26"/>
    </location>
</feature>
<gene>
    <name evidence="2" type="ORF">ACH5RR_037455</name>
</gene>
<dbReference type="Proteomes" id="UP001630127">
    <property type="component" value="Unassembled WGS sequence"/>
</dbReference>
<sequence>MVYSRSKQVMLQQRKEKEKRKKEGVSRRKGRLGETSANTDSSSTWKNLYAALKTQSDRAGEMLQQEHLMETSEGMGMARTRKCDDGGSFGNQTGYGSSKERMVEENRFGI</sequence>
<feature type="region of interest" description="Disordered" evidence="1">
    <location>
        <begin position="1"/>
        <end position="43"/>
    </location>
</feature>
<dbReference type="EMBL" id="JBJUIK010000015">
    <property type="protein sequence ID" value="KAL3503006.1"/>
    <property type="molecule type" value="Genomic_DNA"/>
</dbReference>
<evidence type="ECO:0000256" key="1">
    <source>
        <dbReference type="SAM" id="MobiDB-lite"/>
    </source>
</evidence>
<name>A0ABD2Y8H4_9GENT</name>
<organism evidence="2 3">
    <name type="scientific">Cinchona calisaya</name>
    <dbReference type="NCBI Taxonomy" id="153742"/>
    <lineage>
        <taxon>Eukaryota</taxon>
        <taxon>Viridiplantae</taxon>
        <taxon>Streptophyta</taxon>
        <taxon>Embryophyta</taxon>
        <taxon>Tracheophyta</taxon>
        <taxon>Spermatophyta</taxon>
        <taxon>Magnoliopsida</taxon>
        <taxon>eudicotyledons</taxon>
        <taxon>Gunneridae</taxon>
        <taxon>Pentapetalae</taxon>
        <taxon>asterids</taxon>
        <taxon>lamiids</taxon>
        <taxon>Gentianales</taxon>
        <taxon>Rubiaceae</taxon>
        <taxon>Cinchonoideae</taxon>
        <taxon>Cinchoneae</taxon>
        <taxon>Cinchona</taxon>
    </lineage>
</organism>
<protein>
    <submittedName>
        <fullName evidence="2">Uncharacterized protein</fullName>
    </submittedName>
</protein>
<comment type="caution">
    <text evidence="2">The sequence shown here is derived from an EMBL/GenBank/DDBJ whole genome shotgun (WGS) entry which is preliminary data.</text>
</comment>
<keyword evidence="3" id="KW-1185">Reference proteome</keyword>
<feature type="region of interest" description="Disordered" evidence="1">
    <location>
        <begin position="73"/>
        <end position="110"/>
    </location>
</feature>
<evidence type="ECO:0000313" key="2">
    <source>
        <dbReference type="EMBL" id="KAL3503006.1"/>
    </source>
</evidence>
<dbReference type="AlphaFoldDB" id="A0ABD2Y8H4"/>
<proteinExistence type="predicted"/>
<feature type="compositionally biased region" description="Basic and acidic residues" evidence="1">
    <location>
        <begin position="98"/>
        <end position="110"/>
    </location>
</feature>
<reference evidence="2 3" key="1">
    <citation type="submission" date="2024-11" db="EMBL/GenBank/DDBJ databases">
        <title>A near-complete genome assembly of Cinchona calisaya.</title>
        <authorList>
            <person name="Lian D.C."/>
            <person name="Zhao X.W."/>
            <person name="Wei L."/>
        </authorList>
    </citation>
    <scope>NUCLEOTIDE SEQUENCE [LARGE SCALE GENOMIC DNA]</scope>
    <source>
        <tissue evidence="2">Nenye</tissue>
    </source>
</reference>
<feature type="compositionally biased region" description="Polar residues" evidence="1">
    <location>
        <begin position="1"/>
        <end position="11"/>
    </location>
</feature>